<accession>A0A226NNH2</accession>
<evidence type="ECO:0000313" key="9">
    <source>
        <dbReference type="Proteomes" id="UP000198323"/>
    </source>
</evidence>
<feature type="transmembrane region" description="Helical" evidence="6">
    <location>
        <begin position="212"/>
        <end position="235"/>
    </location>
</feature>
<gene>
    <name evidence="8" type="ORF">ASZ78_003453</name>
</gene>
<dbReference type="Pfam" id="PF00053">
    <property type="entry name" value="EGF_laminin"/>
    <property type="match status" value="2"/>
</dbReference>
<dbReference type="Pfam" id="PF23106">
    <property type="entry name" value="EGF_Teneurin"/>
    <property type="match status" value="1"/>
</dbReference>
<proteinExistence type="predicted"/>
<dbReference type="CDD" id="cd00055">
    <property type="entry name" value="EGF_Lam"/>
    <property type="match status" value="1"/>
</dbReference>
<evidence type="ECO:0000256" key="1">
    <source>
        <dbReference type="ARBA" id="ARBA00022536"/>
    </source>
</evidence>
<keyword evidence="2" id="KW-0732">Signal</keyword>
<dbReference type="SMART" id="SM00181">
    <property type="entry name" value="EGF"/>
    <property type="match status" value="3"/>
</dbReference>
<evidence type="ECO:0000256" key="6">
    <source>
        <dbReference type="SAM" id="Phobius"/>
    </source>
</evidence>
<sequence>CPPGFYGHHCSQPCPQCVHSSGPCHHVSGHCDCSPGFFGALCNQVCPSGKYGKNCAEVCQCTENGTCNPIDGSCQCFPGWIGKDCSQSKQRPQYALSALGKCLRVLISPVQSYQLRTKEEIRFCSCLHLSLLFFLKGCPAAFYGKNCANVCQCQNGADCDHVTGQCTCRTGFTGKQCEQICYELLLTAALMMEELNPYTKISPALGSERHSVGAIIGIIILLLIIMVLLALFVWYRRKQKEKGHDMPSVSYTPAMRMTNTDYSLSGKGLFMLIEY</sequence>
<comment type="caution">
    <text evidence="5">Lacks conserved residue(s) required for the propagation of feature annotation.</text>
</comment>
<reference evidence="8 9" key="1">
    <citation type="submission" date="2016-07" db="EMBL/GenBank/DDBJ databases">
        <title>Disparate Historic Effective Population Sizes Predicted by Modern Levels of Genome Diversity for the Scaled Quail (Callipepla squamata) and the Northern Bobwhite (Colinus virginianus): Inferences from First and Second Generation Draft Genome Assemblies for Sympatric New World Quail.</title>
        <authorList>
            <person name="Oldeschulte D.L."/>
            <person name="Halley Y.A."/>
            <person name="Bhattarai E.K."/>
            <person name="Brashear W.A."/>
            <person name="Hill J."/>
            <person name="Metz R.P."/>
            <person name="Johnson C.D."/>
            <person name="Rollins D."/>
            <person name="Peterson M.J."/>
            <person name="Bickhart D.M."/>
            <person name="Decker J.E."/>
            <person name="Seabury C.M."/>
        </authorList>
    </citation>
    <scope>NUCLEOTIDE SEQUENCE [LARGE SCALE GENOMIC DNA]</scope>
    <source>
        <strain evidence="8 9">Texas</strain>
        <tissue evidence="8">Leg muscle</tissue>
    </source>
</reference>
<dbReference type="PANTHER" id="PTHR24035">
    <property type="entry name" value="MULTIPLE EPIDERMAL GROWTH FACTOR-LIKE DOMAINS PROTEIN"/>
    <property type="match status" value="1"/>
</dbReference>
<dbReference type="PRINTS" id="PR00011">
    <property type="entry name" value="EGFLAMININ"/>
</dbReference>
<dbReference type="STRING" id="9009.A0A226NNH2"/>
<protein>
    <recommendedName>
        <fullName evidence="7">EGF-like domain-containing protein</fullName>
    </recommendedName>
</protein>
<keyword evidence="9" id="KW-1185">Reference proteome</keyword>
<name>A0A226NNH2_CALSU</name>
<dbReference type="FunFam" id="2.170.300.10:FF:000041">
    <property type="entry name" value="Tyrosine protein kinase receptor tie-1, putative"/>
    <property type="match status" value="1"/>
</dbReference>
<feature type="disulfide bond" evidence="5">
    <location>
        <begin position="168"/>
        <end position="177"/>
    </location>
</feature>
<dbReference type="OrthoDB" id="409374at2759"/>
<keyword evidence="6" id="KW-1133">Transmembrane helix</keyword>
<dbReference type="AlphaFoldDB" id="A0A226NNH2"/>
<evidence type="ECO:0000313" key="8">
    <source>
        <dbReference type="EMBL" id="OXB68984.1"/>
    </source>
</evidence>
<evidence type="ECO:0000256" key="4">
    <source>
        <dbReference type="ARBA" id="ARBA00023157"/>
    </source>
</evidence>
<dbReference type="EMBL" id="MCFN01000006">
    <property type="protein sequence ID" value="OXB68984.1"/>
    <property type="molecule type" value="Genomic_DNA"/>
</dbReference>
<evidence type="ECO:0000259" key="7">
    <source>
        <dbReference type="PROSITE" id="PS50026"/>
    </source>
</evidence>
<keyword evidence="6" id="KW-0472">Membrane</keyword>
<dbReference type="Gene3D" id="2.170.300.10">
    <property type="entry name" value="Tie2 ligand-binding domain superfamily"/>
    <property type="match status" value="2"/>
</dbReference>
<evidence type="ECO:0000256" key="3">
    <source>
        <dbReference type="ARBA" id="ARBA00022737"/>
    </source>
</evidence>
<feature type="domain" description="EGF-like" evidence="7">
    <location>
        <begin position="148"/>
        <end position="178"/>
    </location>
</feature>
<dbReference type="PROSITE" id="PS50026">
    <property type="entry name" value="EGF_3"/>
    <property type="match status" value="2"/>
</dbReference>
<dbReference type="PROSITE" id="PS01186">
    <property type="entry name" value="EGF_2"/>
    <property type="match status" value="1"/>
</dbReference>
<comment type="caution">
    <text evidence="8">The sequence shown here is derived from an EMBL/GenBank/DDBJ whole genome shotgun (WGS) entry which is preliminary data.</text>
</comment>
<evidence type="ECO:0000256" key="5">
    <source>
        <dbReference type="PROSITE-ProRule" id="PRU00076"/>
    </source>
</evidence>
<organism evidence="8 9">
    <name type="scientific">Callipepla squamata</name>
    <name type="common">Scaled quail</name>
    <dbReference type="NCBI Taxonomy" id="9009"/>
    <lineage>
        <taxon>Eukaryota</taxon>
        <taxon>Metazoa</taxon>
        <taxon>Chordata</taxon>
        <taxon>Craniata</taxon>
        <taxon>Vertebrata</taxon>
        <taxon>Euteleostomi</taxon>
        <taxon>Archelosauria</taxon>
        <taxon>Archosauria</taxon>
        <taxon>Dinosauria</taxon>
        <taxon>Saurischia</taxon>
        <taxon>Theropoda</taxon>
        <taxon>Coelurosauria</taxon>
        <taxon>Aves</taxon>
        <taxon>Neognathae</taxon>
        <taxon>Galloanserae</taxon>
        <taxon>Galliformes</taxon>
        <taxon>Odontophoridae</taxon>
        <taxon>Callipepla</taxon>
    </lineage>
</organism>
<dbReference type="InterPro" id="IPR052108">
    <property type="entry name" value="MEGF/SIB"/>
</dbReference>
<keyword evidence="1 5" id="KW-0245">EGF-like domain</keyword>
<dbReference type="InterPro" id="IPR000742">
    <property type="entry name" value="EGF"/>
</dbReference>
<dbReference type="Proteomes" id="UP000198323">
    <property type="component" value="Unassembled WGS sequence"/>
</dbReference>
<dbReference type="PROSITE" id="PS00022">
    <property type="entry name" value="EGF_1"/>
    <property type="match status" value="2"/>
</dbReference>
<feature type="disulfide bond" evidence="5">
    <location>
        <begin position="1"/>
        <end position="10"/>
    </location>
</feature>
<keyword evidence="4 5" id="KW-1015">Disulfide bond</keyword>
<keyword evidence="3" id="KW-0677">Repeat</keyword>
<dbReference type="InterPro" id="IPR002049">
    <property type="entry name" value="LE_dom"/>
</dbReference>
<keyword evidence="6" id="KW-0812">Transmembrane</keyword>
<evidence type="ECO:0000256" key="2">
    <source>
        <dbReference type="ARBA" id="ARBA00022729"/>
    </source>
</evidence>
<feature type="domain" description="EGF-like" evidence="7">
    <location>
        <begin position="1"/>
        <end position="11"/>
    </location>
</feature>
<feature type="non-terminal residue" evidence="8">
    <location>
        <position position="1"/>
    </location>
</feature>
<dbReference type="PANTHER" id="PTHR24035:SF127">
    <property type="entry name" value="LAMININ SUBUNIT ALPHA-5-RELATED"/>
    <property type="match status" value="1"/>
</dbReference>